<evidence type="ECO:0000259" key="1">
    <source>
        <dbReference type="Pfam" id="PF00723"/>
    </source>
</evidence>
<evidence type="ECO:0000313" key="2">
    <source>
        <dbReference type="EMBL" id="QLD11870.1"/>
    </source>
</evidence>
<dbReference type="Pfam" id="PF00723">
    <property type="entry name" value="Glyco_hydro_15"/>
    <property type="match status" value="1"/>
</dbReference>
<proteinExistence type="predicted"/>
<dbReference type="Gene3D" id="1.50.10.10">
    <property type="match status" value="1"/>
</dbReference>
<organism evidence="2 3">
    <name type="scientific">Microbacterium oleivorans</name>
    <dbReference type="NCBI Taxonomy" id="273677"/>
    <lineage>
        <taxon>Bacteria</taxon>
        <taxon>Bacillati</taxon>
        <taxon>Actinomycetota</taxon>
        <taxon>Actinomycetes</taxon>
        <taxon>Micrococcales</taxon>
        <taxon>Microbacteriaceae</taxon>
        <taxon>Microbacterium</taxon>
    </lineage>
</organism>
<dbReference type="InterPro" id="IPR012341">
    <property type="entry name" value="6hp_glycosidase-like_sf"/>
</dbReference>
<dbReference type="PANTHER" id="PTHR31616:SF0">
    <property type="entry name" value="GLUCAN 1,4-ALPHA-GLUCOSIDASE"/>
    <property type="match status" value="1"/>
</dbReference>
<dbReference type="GO" id="GO:0005975">
    <property type="term" value="P:carbohydrate metabolic process"/>
    <property type="evidence" value="ECO:0007669"/>
    <property type="project" value="InterPro"/>
</dbReference>
<dbReference type="InterPro" id="IPR008928">
    <property type="entry name" value="6-hairpin_glycosidase_sf"/>
</dbReference>
<dbReference type="AlphaFoldDB" id="A0A7D5EXQ4"/>
<gene>
    <name evidence="2" type="ORF">HW566_08880</name>
</gene>
<evidence type="ECO:0000313" key="3">
    <source>
        <dbReference type="Proteomes" id="UP000509638"/>
    </source>
</evidence>
<accession>A0A7D5EXQ4</accession>
<sequence length="388" mass="41322">MTISSRVDLHALLDRSRTVITSLQEPNGAYPASPTFSAYRGYCWFRDGSFIADGASAAGEAESATAFFDWCAMVIGRHAERIRDIVAAASAGAPLPDDRMLPARFTFAGELGVDEWWDFQLDGYGTWLWAAADHAARHDLPVERWADAAALTVDYLLSSWERPCYDWWEEHSEHVHVSTLGCIAAGLEAAARSGLVTGERADAAHAGAERVRDRILASGVAEGHLTKWLGTDAVDGSLSSLIAPLGVVAPQSGLAAATRAALTTQLENGGGVYRFTADTFYGGGRWPLLSCFLGLSYAAAGDEAGARRLFAWAVGTATDDQLLPEQVDGELLAPERRQEWIERWGPVATPLLWSHAMVLRLAAELGLVGAAGGVVNAGAGARRAAVAS</sequence>
<dbReference type="EMBL" id="CP058316">
    <property type="protein sequence ID" value="QLD11870.1"/>
    <property type="molecule type" value="Genomic_DNA"/>
</dbReference>
<keyword evidence="2" id="KW-0378">Hydrolase</keyword>
<name>A0A7D5EXQ4_9MICO</name>
<reference evidence="2 3" key="1">
    <citation type="submission" date="2020-06" db="EMBL/GenBank/DDBJ databases">
        <authorList>
            <person name="Jo H."/>
        </authorList>
    </citation>
    <scope>NUCLEOTIDE SEQUENCE [LARGE SCALE GENOMIC DNA]</scope>
    <source>
        <strain evidence="2 3">I46</strain>
    </source>
</reference>
<dbReference type="GO" id="GO:0004553">
    <property type="term" value="F:hydrolase activity, hydrolyzing O-glycosyl compounds"/>
    <property type="evidence" value="ECO:0007669"/>
    <property type="project" value="TreeGrafter"/>
</dbReference>
<dbReference type="RefSeq" id="WP_178012174.1">
    <property type="nucleotide sequence ID" value="NZ_CP058316.1"/>
</dbReference>
<dbReference type="PANTHER" id="PTHR31616">
    <property type="entry name" value="TREHALASE"/>
    <property type="match status" value="1"/>
</dbReference>
<feature type="domain" description="GH15-like" evidence="1">
    <location>
        <begin position="10"/>
        <end position="299"/>
    </location>
</feature>
<protein>
    <submittedName>
        <fullName evidence="2">Glycoside hydrolase family 15</fullName>
    </submittedName>
</protein>
<dbReference type="Proteomes" id="UP000509638">
    <property type="component" value="Chromosome"/>
</dbReference>
<dbReference type="InterPro" id="IPR011613">
    <property type="entry name" value="GH15-like"/>
</dbReference>
<dbReference type="SUPFAM" id="SSF48208">
    <property type="entry name" value="Six-hairpin glycosidases"/>
    <property type="match status" value="1"/>
</dbReference>